<evidence type="ECO:0000259" key="4">
    <source>
        <dbReference type="Pfam" id="PF01757"/>
    </source>
</evidence>
<dbReference type="GO" id="GO:0016740">
    <property type="term" value="F:transferase activity"/>
    <property type="evidence" value="ECO:0007669"/>
    <property type="project" value="UniProtKB-KW"/>
</dbReference>
<evidence type="ECO:0000256" key="1">
    <source>
        <dbReference type="PROSITE-ProRule" id="PRU00023"/>
    </source>
</evidence>
<dbReference type="PANTHER" id="PTHR36927:SF1">
    <property type="entry name" value="MDO-LIKE PROTEIN"/>
    <property type="match status" value="1"/>
</dbReference>
<evidence type="ECO:0000313" key="6">
    <source>
        <dbReference type="Proteomes" id="UP000318081"/>
    </source>
</evidence>
<keyword evidence="3" id="KW-1133">Transmembrane helix</keyword>
<evidence type="ECO:0000313" key="5">
    <source>
        <dbReference type="EMBL" id="QDV82164.1"/>
    </source>
</evidence>
<dbReference type="RefSeq" id="WP_145207864.1">
    <property type="nucleotide sequence ID" value="NZ_CP036432.1"/>
</dbReference>
<feature type="transmembrane region" description="Helical" evidence="3">
    <location>
        <begin position="63"/>
        <end position="80"/>
    </location>
</feature>
<feature type="transmembrane region" description="Helical" evidence="3">
    <location>
        <begin position="282"/>
        <end position="300"/>
    </location>
</feature>
<keyword evidence="3" id="KW-0812">Transmembrane</keyword>
<accession>A0ABX5XQK5</accession>
<feature type="transmembrane region" description="Helical" evidence="3">
    <location>
        <begin position="101"/>
        <end position="120"/>
    </location>
</feature>
<feature type="transmembrane region" description="Helical" evidence="3">
    <location>
        <begin position="451"/>
        <end position="467"/>
    </location>
</feature>
<dbReference type="PROSITE" id="PS50088">
    <property type="entry name" value="ANK_REPEAT"/>
    <property type="match status" value="2"/>
</dbReference>
<feature type="transmembrane region" description="Helical" evidence="3">
    <location>
        <begin position="21"/>
        <end position="43"/>
    </location>
</feature>
<protein>
    <submittedName>
        <fullName evidence="5">Glucans biosynthesis protein C</fullName>
        <ecNumber evidence="5">2.1.-.-</ecNumber>
    </submittedName>
</protein>
<feature type="domain" description="Acyltransferase 3" evidence="4">
    <location>
        <begin position="272"/>
        <end position="486"/>
    </location>
</feature>
<dbReference type="InterPro" id="IPR036770">
    <property type="entry name" value="Ankyrin_rpt-contain_sf"/>
</dbReference>
<proteinExistence type="predicted"/>
<gene>
    <name evidence="5" type="primary">mdoC_1</name>
    <name evidence="5" type="ORF">TBK1r_10890</name>
</gene>
<keyword evidence="3" id="KW-0472">Membrane</keyword>
<dbReference type="SUPFAM" id="SSF48403">
    <property type="entry name" value="Ankyrin repeat"/>
    <property type="match status" value="1"/>
</dbReference>
<dbReference type="SMART" id="SM00248">
    <property type="entry name" value="ANK"/>
    <property type="match status" value="2"/>
</dbReference>
<keyword evidence="1" id="KW-0040">ANK repeat</keyword>
<feature type="transmembrane region" description="Helical" evidence="3">
    <location>
        <begin position="412"/>
        <end position="431"/>
    </location>
</feature>
<feature type="region of interest" description="Disordered" evidence="2">
    <location>
        <begin position="523"/>
        <end position="546"/>
    </location>
</feature>
<feature type="repeat" description="ANK" evidence="1">
    <location>
        <begin position="132"/>
        <end position="164"/>
    </location>
</feature>
<reference evidence="5 6" key="1">
    <citation type="submission" date="2019-02" db="EMBL/GenBank/DDBJ databases">
        <title>Deep-cultivation of Planctomycetes and their phenomic and genomic characterization uncovers novel biology.</title>
        <authorList>
            <person name="Wiegand S."/>
            <person name="Jogler M."/>
            <person name="Boedeker C."/>
            <person name="Pinto D."/>
            <person name="Vollmers J."/>
            <person name="Rivas-Marin E."/>
            <person name="Kohn T."/>
            <person name="Peeters S.H."/>
            <person name="Heuer A."/>
            <person name="Rast P."/>
            <person name="Oberbeckmann S."/>
            <person name="Bunk B."/>
            <person name="Jeske O."/>
            <person name="Meyerdierks A."/>
            <person name="Storesund J.E."/>
            <person name="Kallscheuer N."/>
            <person name="Luecker S."/>
            <person name="Lage O.M."/>
            <person name="Pohl T."/>
            <person name="Merkel B.J."/>
            <person name="Hornburger P."/>
            <person name="Mueller R.-W."/>
            <person name="Bruemmer F."/>
            <person name="Labrenz M."/>
            <person name="Spormann A.M."/>
            <person name="Op den Camp H."/>
            <person name="Overmann J."/>
            <person name="Amann R."/>
            <person name="Jetten M.S.M."/>
            <person name="Mascher T."/>
            <person name="Medema M.H."/>
            <person name="Devos D.P."/>
            <person name="Kaster A.-K."/>
            <person name="Ovreas L."/>
            <person name="Rohde M."/>
            <person name="Galperin M.Y."/>
            <person name="Jogler C."/>
        </authorList>
    </citation>
    <scope>NUCLEOTIDE SEQUENCE [LARGE SCALE GENOMIC DNA]</scope>
    <source>
        <strain evidence="5 6">TBK1r</strain>
    </source>
</reference>
<dbReference type="Gene3D" id="1.25.40.20">
    <property type="entry name" value="Ankyrin repeat-containing domain"/>
    <property type="match status" value="1"/>
</dbReference>
<keyword evidence="6" id="KW-1185">Reference proteome</keyword>
<feature type="transmembrane region" description="Helical" evidence="3">
    <location>
        <begin position="312"/>
        <end position="329"/>
    </location>
</feature>
<evidence type="ECO:0000256" key="3">
    <source>
        <dbReference type="SAM" id="Phobius"/>
    </source>
</evidence>
<name>A0ABX5XQK5_9BACT</name>
<feature type="transmembrane region" description="Helical" evidence="3">
    <location>
        <begin position="479"/>
        <end position="498"/>
    </location>
</feature>
<dbReference type="InterPro" id="IPR002110">
    <property type="entry name" value="Ankyrin_rpt"/>
</dbReference>
<dbReference type="Pfam" id="PF01757">
    <property type="entry name" value="Acyl_transf_3"/>
    <property type="match status" value="2"/>
</dbReference>
<dbReference type="Proteomes" id="UP000318081">
    <property type="component" value="Chromosome"/>
</dbReference>
<dbReference type="EMBL" id="CP036432">
    <property type="protein sequence ID" value="QDV82164.1"/>
    <property type="molecule type" value="Genomic_DNA"/>
</dbReference>
<feature type="repeat" description="ANK" evidence="1">
    <location>
        <begin position="165"/>
        <end position="197"/>
    </location>
</feature>
<dbReference type="PANTHER" id="PTHR36927">
    <property type="entry name" value="BLR4337 PROTEIN"/>
    <property type="match status" value="1"/>
</dbReference>
<dbReference type="EC" id="2.1.-.-" evidence="5"/>
<dbReference type="InterPro" id="IPR002656">
    <property type="entry name" value="Acyl_transf_3_dom"/>
</dbReference>
<dbReference type="Pfam" id="PF13857">
    <property type="entry name" value="Ank_5"/>
    <property type="match status" value="1"/>
</dbReference>
<evidence type="ECO:0000256" key="2">
    <source>
        <dbReference type="SAM" id="MobiDB-lite"/>
    </source>
</evidence>
<dbReference type="InterPro" id="IPR050623">
    <property type="entry name" value="Glucan_succinyl_AcylTrfase"/>
</dbReference>
<sequence>MSATKLTPESRRHDLDALRAVAMLLGIGLHAAISFIPGDGFWAVKDTQTNEFFGLLMASIHGFRMPLFFLISGFFTMMLFRKRGLRSLLGHRFKRIFLPMVLALFTIIPTVWAVSFYVGLKIKSKTAGPVSAEQIDIHLAAALGKTDRLAGLLDEGVDVDSRNHDGVTPLMVAALFGRPEAAELLIDRGADSTIKGNKGETVRDLLKVDQGTTQWIGGMIGVEVDSSAMDEGRHEIAAILPSRAIGTIAAKSETPVSREQPMAAAVGLIAAGLYFPLFGHLWFLWFLCWLVVGFAVCISVGRAVSIPRAPTWFTLSPVSLLWLVPLTMIPQSFMGLQGQAFGPDTSIGLIPMPAVLAYYAIFFAFGALYFDARDDEGKLGSRWAITLPFAALVLLPIGLATSQMSEGIGRSVSVFVQATFVWLVSFGMMGIFRRYLSSESKAMRYLSDSSYWLYLAHIPLVIWLQYVVRDYDVSPLLKFPIVCVVAGVMLLASYHWFVRFTPIGTLLNGKRSRKPREVIVEAELGEDDQRTPDPATLRLSGGRMAS</sequence>
<feature type="domain" description="Acyltransferase 3" evidence="4">
    <location>
        <begin position="13"/>
        <end position="115"/>
    </location>
</feature>
<keyword evidence="5" id="KW-0808">Transferase</keyword>
<feature type="transmembrane region" description="Helical" evidence="3">
    <location>
        <begin position="349"/>
        <end position="370"/>
    </location>
</feature>
<dbReference type="PROSITE" id="PS50297">
    <property type="entry name" value="ANK_REP_REGION"/>
    <property type="match status" value="1"/>
</dbReference>
<organism evidence="5 6">
    <name type="scientific">Stieleria magnilauensis</name>
    <dbReference type="NCBI Taxonomy" id="2527963"/>
    <lineage>
        <taxon>Bacteria</taxon>
        <taxon>Pseudomonadati</taxon>
        <taxon>Planctomycetota</taxon>
        <taxon>Planctomycetia</taxon>
        <taxon>Pirellulales</taxon>
        <taxon>Pirellulaceae</taxon>
        <taxon>Stieleria</taxon>
    </lineage>
</organism>
<feature type="transmembrane region" description="Helical" evidence="3">
    <location>
        <begin position="382"/>
        <end position="400"/>
    </location>
</feature>